<dbReference type="SUPFAM" id="SSF56281">
    <property type="entry name" value="Metallo-hydrolase/oxidoreductase"/>
    <property type="match status" value="1"/>
</dbReference>
<gene>
    <name evidence="2" type="ORF">QH73_0005640</name>
</gene>
<reference evidence="2 3" key="1">
    <citation type="journal article" date="2015" name="Genome Announc.">
        <title>Draft Genome Sequence of the Terrestrial Cyanobacterium Scytonema millei VB511283, Isolated from Eastern India.</title>
        <authorList>
            <person name="Sen D."/>
            <person name="Chandrababunaidu M.M."/>
            <person name="Singh D."/>
            <person name="Sanghi N."/>
            <person name="Ghorai A."/>
            <person name="Mishra G.P."/>
            <person name="Madduluri M."/>
            <person name="Adhikary S.P."/>
            <person name="Tripathy S."/>
        </authorList>
    </citation>
    <scope>NUCLEOTIDE SEQUENCE [LARGE SCALE GENOMIC DNA]</scope>
    <source>
        <strain evidence="2 3">VB511283</strain>
    </source>
</reference>
<dbReference type="Gene3D" id="3.60.15.10">
    <property type="entry name" value="Ribonuclease Z/Hydroxyacylglutathione hydrolase-like"/>
    <property type="match status" value="1"/>
</dbReference>
<comment type="caution">
    <text evidence="2">The sequence shown here is derived from an EMBL/GenBank/DDBJ whole genome shotgun (WGS) entry which is preliminary data.</text>
</comment>
<dbReference type="RefSeq" id="WP_039715554.1">
    <property type="nucleotide sequence ID" value="NZ_JTJC03000001.1"/>
</dbReference>
<sequence length="199" mass="21791">MKSLHRPDMYTWSIFDRDRNMDFNSYVWICPEGNILIDPLALSHYDFDRLNSFGGAAWIIITNSDHIRAAKGIAHVTGAKIAAPLGEKETFPIACDRWLMDGDELVPGLQVFALSGSKTLGELTLLIEGKTLITGDLIRAPKAGSLTILPDDKLSHKADAVASVRRIAAIDSIETVLVGDGWSIFRNGSDRLKELAATL</sequence>
<evidence type="ECO:0000313" key="3">
    <source>
        <dbReference type="Proteomes" id="UP000031532"/>
    </source>
</evidence>
<dbReference type="InterPro" id="IPR036866">
    <property type="entry name" value="RibonucZ/Hydroxyglut_hydro"/>
</dbReference>
<feature type="domain" description="Metallo-beta-lactamase" evidence="1">
    <location>
        <begin position="22"/>
        <end position="180"/>
    </location>
</feature>
<evidence type="ECO:0000313" key="2">
    <source>
        <dbReference type="EMBL" id="NHC34148.1"/>
    </source>
</evidence>
<dbReference type="CDD" id="cd06262">
    <property type="entry name" value="metallo-hydrolase-like_MBL-fold"/>
    <property type="match status" value="1"/>
</dbReference>
<evidence type="ECO:0000259" key="1">
    <source>
        <dbReference type="SMART" id="SM00849"/>
    </source>
</evidence>
<protein>
    <submittedName>
        <fullName evidence="2">MBL fold metallo-hydrolase</fullName>
    </submittedName>
</protein>
<proteinExistence type="predicted"/>
<dbReference type="Pfam" id="PF14597">
    <property type="entry name" value="Lactamase_B_5"/>
    <property type="match status" value="1"/>
</dbReference>
<name>A0A9X5E360_9CYAN</name>
<dbReference type="Proteomes" id="UP000031532">
    <property type="component" value="Unassembled WGS sequence"/>
</dbReference>
<dbReference type="AlphaFoldDB" id="A0A9X5E360"/>
<dbReference type="InterPro" id="IPR001279">
    <property type="entry name" value="Metallo-B-lactamas"/>
</dbReference>
<dbReference type="SMART" id="SM00849">
    <property type="entry name" value="Lactamase_B"/>
    <property type="match status" value="1"/>
</dbReference>
<organism evidence="2 3">
    <name type="scientific">Scytonema millei VB511283</name>
    <dbReference type="NCBI Taxonomy" id="1245923"/>
    <lineage>
        <taxon>Bacteria</taxon>
        <taxon>Bacillati</taxon>
        <taxon>Cyanobacteriota</taxon>
        <taxon>Cyanophyceae</taxon>
        <taxon>Nostocales</taxon>
        <taxon>Scytonemataceae</taxon>
        <taxon>Scytonema</taxon>
    </lineage>
</organism>
<accession>A0A9X5E360</accession>
<keyword evidence="3" id="KW-1185">Reference proteome</keyword>
<dbReference type="EMBL" id="JTJC03000001">
    <property type="protein sequence ID" value="NHC34148.1"/>
    <property type="molecule type" value="Genomic_DNA"/>
</dbReference>
<dbReference type="OrthoDB" id="5563783at2"/>